<protein>
    <recommendedName>
        <fullName evidence="4">PH domain-containing protein</fullName>
    </recommendedName>
</protein>
<keyword evidence="1" id="KW-0472">Membrane</keyword>
<dbReference type="EMBL" id="CP015079">
    <property type="protein sequence ID" value="ANH37391.1"/>
    <property type="molecule type" value="Genomic_DNA"/>
</dbReference>
<dbReference type="AlphaFoldDB" id="A0A1A9GIQ4"/>
<keyword evidence="3" id="KW-1185">Reference proteome</keyword>
<evidence type="ECO:0000313" key="2">
    <source>
        <dbReference type="EMBL" id="ANH37391.1"/>
    </source>
</evidence>
<feature type="transmembrane region" description="Helical" evidence="1">
    <location>
        <begin position="19"/>
        <end position="39"/>
    </location>
</feature>
<dbReference type="STRING" id="1300347.I601_0948"/>
<organism evidence="2 3">
    <name type="scientific">Nocardioides dokdonensis FR1436</name>
    <dbReference type="NCBI Taxonomy" id="1300347"/>
    <lineage>
        <taxon>Bacteria</taxon>
        <taxon>Bacillati</taxon>
        <taxon>Actinomycetota</taxon>
        <taxon>Actinomycetes</taxon>
        <taxon>Propionibacteriales</taxon>
        <taxon>Nocardioidaceae</taxon>
        <taxon>Nocardioides</taxon>
    </lineage>
</organism>
<dbReference type="PATRIC" id="fig|1300347.3.peg.946"/>
<dbReference type="KEGG" id="ndk:I601_0948"/>
<dbReference type="OrthoDB" id="4829980at2"/>
<keyword evidence="1" id="KW-0812">Transmembrane</keyword>
<dbReference type="RefSeq" id="WP_068106952.1">
    <property type="nucleotide sequence ID" value="NZ_CP015079.1"/>
</dbReference>
<evidence type="ECO:0000313" key="3">
    <source>
        <dbReference type="Proteomes" id="UP000077868"/>
    </source>
</evidence>
<sequence length="181" mass="19445">MAEGEQVGIPRLVSQRPTVWLSMAVTVLGVIAVVGWGVATQTGTNRVMAVLLAVVLPLAVTAVVWRRTWVDTGDGTLHHRIALLPTRSVSWARAAALDLERNRAGQLALRASGEGGTVRVTVLAIDMGGDRSADADLLRFLAGEIDRWAPERERLTARLRAQAAYVETGADLRRSPLAAHV</sequence>
<proteinExistence type="predicted"/>
<gene>
    <name evidence="2" type="ORF">I601_0948</name>
</gene>
<reference evidence="2 3" key="1">
    <citation type="submission" date="2016-03" db="EMBL/GenBank/DDBJ databases">
        <title>Complete genome sequence of a soil Actinobacterium, Nocardioides dokdonensis FR1436.</title>
        <authorList>
            <person name="Kwon S.-K."/>
            <person name="Kim K."/>
            <person name="Kim J.F."/>
        </authorList>
    </citation>
    <scope>NUCLEOTIDE SEQUENCE [LARGE SCALE GENOMIC DNA]</scope>
    <source>
        <strain evidence="2 3">FR1436</strain>
    </source>
</reference>
<name>A0A1A9GIQ4_9ACTN</name>
<keyword evidence="1" id="KW-1133">Transmembrane helix</keyword>
<evidence type="ECO:0000256" key="1">
    <source>
        <dbReference type="SAM" id="Phobius"/>
    </source>
</evidence>
<accession>A0A1A9GIQ4</accession>
<feature type="transmembrane region" description="Helical" evidence="1">
    <location>
        <begin position="45"/>
        <end position="65"/>
    </location>
</feature>
<evidence type="ECO:0008006" key="4">
    <source>
        <dbReference type="Google" id="ProtNLM"/>
    </source>
</evidence>
<dbReference type="Proteomes" id="UP000077868">
    <property type="component" value="Chromosome"/>
</dbReference>